<dbReference type="Gene3D" id="2.40.50.90">
    <property type="match status" value="1"/>
</dbReference>
<reference evidence="2 3" key="1">
    <citation type="submission" date="2021-11" db="EMBL/GenBank/DDBJ databases">
        <title>Draft genome sequence of Actinomycetospora sp. SF1 isolated from the rhizosphere soil.</title>
        <authorList>
            <person name="Duangmal K."/>
            <person name="Chantavorakit T."/>
        </authorList>
    </citation>
    <scope>NUCLEOTIDE SEQUENCE [LARGE SCALE GENOMIC DNA]</scope>
    <source>
        <strain evidence="2 3">TBRC 5722</strain>
    </source>
</reference>
<feature type="compositionally biased region" description="Low complexity" evidence="1">
    <location>
        <begin position="200"/>
        <end position="220"/>
    </location>
</feature>
<dbReference type="SUPFAM" id="SSF50199">
    <property type="entry name" value="Staphylococcal nuclease"/>
    <property type="match status" value="1"/>
</dbReference>
<dbReference type="Proteomes" id="UP001199469">
    <property type="component" value="Unassembled WGS sequence"/>
</dbReference>
<organism evidence="2 3">
    <name type="scientific">Actinomycetospora endophytica</name>
    <dbReference type="NCBI Taxonomy" id="2291215"/>
    <lineage>
        <taxon>Bacteria</taxon>
        <taxon>Bacillati</taxon>
        <taxon>Actinomycetota</taxon>
        <taxon>Actinomycetes</taxon>
        <taxon>Pseudonocardiales</taxon>
        <taxon>Pseudonocardiaceae</taxon>
        <taxon>Actinomycetospora</taxon>
    </lineage>
</organism>
<protein>
    <submittedName>
        <fullName evidence="2">Uncharacterized protein</fullName>
    </submittedName>
</protein>
<evidence type="ECO:0000313" key="3">
    <source>
        <dbReference type="Proteomes" id="UP001199469"/>
    </source>
</evidence>
<keyword evidence="3" id="KW-1185">Reference proteome</keyword>
<dbReference type="RefSeq" id="WP_230736044.1">
    <property type="nucleotide sequence ID" value="NZ_JAJNDB010000003.1"/>
</dbReference>
<gene>
    <name evidence="2" type="ORF">LQ327_17770</name>
</gene>
<dbReference type="InterPro" id="IPR035437">
    <property type="entry name" value="SNase_OB-fold_sf"/>
</dbReference>
<dbReference type="EMBL" id="JAJNDB010000003">
    <property type="protein sequence ID" value="MCD2195219.1"/>
    <property type="molecule type" value="Genomic_DNA"/>
</dbReference>
<name>A0ABS8PDZ3_9PSEU</name>
<accession>A0ABS8PDZ3</accession>
<comment type="caution">
    <text evidence="2">The sequence shown here is derived from an EMBL/GenBank/DDBJ whole genome shotgun (WGS) entry which is preliminary data.</text>
</comment>
<sequence length="220" mass="23465">MGVLGEQFTVAIGTVRILGKSPDGDSIRFVPDDIDTLRGLPNGDRIEPSATDGSVQLRLDAIDAPETHYAGQHQPFAAAARDELVAFAGFTGVTYGPSGTVTAAEPLDRTALIAAKLVETHGRPVCYLFTNLRALDPPLPWSEGQVVDLEDAHVAQTVNAHMVPTGRAYTTVYTSTQPALRDWFTDLARTSNTTARNVWPTTTRAASTSSTAPRSASRAC</sequence>
<evidence type="ECO:0000313" key="2">
    <source>
        <dbReference type="EMBL" id="MCD2195219.1"/>
    </source>
</evidence>
<feature type="region of interest" description="Disordered" evidence="1">
    <location>
        <begin position="199"/>
        <end position="220"/>
    </location>
</feature>
<proteinExistence type="predicted"/>
<evidence type="ECO:0000256" key="1">
    <source>
        <dbReference type="SAM" id="MobiDB-lite"/>
    </source>
</evidence>